<reference evidence="3 4" key="1">
    <citation type="submission" date="2018-02" db="EMBL/GenBank/DDBJ databases">
        <title>Complete genome sequence of Streptomyces dengpaensis, the producer of angucyclines.</title>
        <authorList>
            <person name="Yumei L."/>
        </authorList>
    </citation>
    <scope>NUCLEOTIDE SEQUENCE [LARGE SCALE GENOMIC DNA]</scope>
    <source>
        <strain evidence="3 4">XZHG99</strain>
    </source>
</reference>
<protein>
    <submittedName>
        <fullName evidence="3">Uncharacterized protein</fullName>
    </submittedName>
</protein>
<gene>
    <name evidence="3" type="ORF">C4B68_00895</name>
</gene>
<accession>A0ABM6SJE6</accession>
<evidence type="ECO:0000256" key="2">
    <source>
        <dbReference type="SAM" id="SignalP"/>
    </source>
</evidence>
<feature type="chain" id="PRO_5045664741" evidence="2">
    <location>
        <begin position="24"/>
        <end position="167"/>
    </location>
</feature>
<keyword evidence="2" id="KW-0732">Signal</keyword>
<organism evidence="3 4">
    <name type="scientific">Streptomyces dengpaensis</name>
    <dbReference type="NCBI Taxonomy" id="2049881"/>
    <lineage>
        <taxon>Bacteria</taxon>
        <taxon>Bacillati</taxon>
        <taxon>Actinomycetota</taxon>
        <taxon>Actinomycetes</taxon>
        <taxon>Kitasatosporales</taxon>
        <taxon>Streptomycetaceae</taxon>
        <taxon>Streptomyces</taxon>
    </lineage>
</organism>
<evidence type="ECO:0000313" key="4">
    <source>
        <dbReference type="Proteomes" id="UP000238413"/>
    </source>
</evidence>
<dbReference type="Proteomes" id="UP000238413">
    <property type="component" value="Chromosome"/>
</dbReference>
<sequence>MRLAVLAPLAVSSLALGSVTFLAAPAQSAPNPSCGLSKTEDPSRFTVSGKNFKPNEDVLFKAGAAPAGTTTTDAKGSFTAQINGPEGTVKAVQIDGGPTVTCGTVAETEEQNETDAYLEGRKKGYAEGKKCEDAQEPPQDFGPRDPGWREGFDDGKAEAEKKFCKKR</sequence>
<proteinExistence type="predicted"/>
<keyword evidence="4" id="KW-1185">Reference proteome</keyword>
<feature type="signal peptide" evidence="2">
    <location>
        <begin position="1"/>
        <end position="23"/>
    </location>
</feature>
<evidence type="ECO:0000256" key="1">
    <source>
        <dbReference type="SAM" id="MobiDB-lite"/>
    </source>
</evidence>
<feature type="compositionally biased region" description="Basic and acidic residues" evidence="1">
    <location>
        <begin position="142"/>
        <end position="167"/>
    </location>
</feature>
<feature type="region of interest" description="Disordered" evidence="1">
    <location>
        <begin position="127"/>
        <end position="167"/>
    </location>
</feature>
<dbReference type="EMBL" id="CP026652">
    <property type="protein sequence ID" value="AVH54622.1"/>
    <property type="molecule type" value="Genomic_DNA"/>
</dbReference>
<evidence type="ECO:0000313" key="3">
    <source>
        <dbReference type="EMBL" id="AVH54622.1"/>
    </source>
</evidence>
<name>A0ABM6SJE6_9ACTN</name>